<evidence type="ECO:0000313" key="1">
    <source>
        <dbReference type="EMBL" id="RHY21696.1"/>
    </source>
</evidence>
<proteinExistence type="predicted"/>
<dbReference type="EMBL" id="QUSY01002305">
    <property type="protein sequence ID" value="RHY21696.1"/>
    <property type="molecule type" value="Genomic_DNA"/>
</dbReference>
<dbReference type="Gene3D" id="3.30.420.10">
    <property type="entry name" value="Ribonuclease H-like superfamily/Ribonuclease H"/>
    <property type="match status" value="1"/>
</dbReference>
<keyword evidence="2" id="KW-1185">Reference proteome</keyword>
<evidence type="ECO:0000313" key="2">
    <source>
        <dbReference type="Proteomes" id="UP000285060"/>
    </source>
</evidence>
<name>A0A418AHN4_9STRA</name>
<reference evidence="1 2" key="1">
    <citation type="submission" date="2018-08" db="EMBL/GenBank/DDBJ databases">
        <title>Aphanomyces genome sequencing and annotation.</title>
        <authorList>
            <person name="Minardi D."/>
            <person name="Oidtmann B."/>
            <person name="Van Der Giezen M."/>
            <person name="Studholme D.J."/>
        </authorList>
    </citation>
    <scope>NUCLEOTIDE SEQUENCE [LARGE SCALE GENOMIC DNA]</scope>
    <source>
        <strain evidence="1 2">NJM0002</strain>
    </source>
</reference>
<evidence type="ECO:0008006" key="3">
    <source>
        <dbReference type="Google" id="ProtNLM"/>
    </source>
</evidence>
<sequence length="222" mass="24565">MAQATGILISILCRALKTGIMKRRSSRIKPLLTDANKVERLAFCGAHLNLTNNAINEYITANDFKSSNAETGEARLSNNSKCVFLQDDNATLHSKIDDEALAKVSTHGWTFRVHRQLPNSPDLNVLDLGIFASIQTLQYKMFSRSVDDEIASTMAAFDNLEVDTLENVFLTLQAVMRLVLEQSDGNQFKLPHLNKAAMRRAGNLVVNLTCPVSLLFEANGLL</sequence>
<dbReference type="Proteomes" id="UP000285060">
    <property type="component" value="Unassembled WGS sequence"/>
</dbReference>
<accession>A0A418AHN4</accession>
<dbReference type="PANTHER" id="PTHR47169">
    <property type="entry name" value="OS01G0541250 PROTEIN"/>
    <property type="match status" value="1"/>
</dbReference>
<dbReference type="AlphaFoldDB" id="A0A418AHN4"/>
<gene>
    <name evidence="1" type="ORF">DYB32_009730</name>
</gene>
<dbReference type="InterPro" id="IPR036397">
    <property type="entry name" value="RNaseH_sf"/>
</dbReference>
<organism evidence="1 2">
    <name type="scientific">Aphanomyces invadans</name>
    <dbReference type="NCBI Taxonomy" id="157072"/>
    <lineage>
        <taxon>Eukaryota</taxon>
        <taxon>Sar</taxon>
        <taxon>Stramenopiles</taxon>
        <taxon>Oomycota</taxon>
        <taxon>Saprolegniomycetes</taxon>
        <taxon>Saprolegniales</taxon>
        <taxon>Verrucalvaceae</taxon>
        <taxon>Aphanomyces</taxon>
    </lineage>
</organism>
<dbReference type="VEuPathDB" id="FungiDB:H310_09529"/>
<dbReference type="GO" id="GO:0003676">
    <property type="term" value="F:nucleic acid binding"/>
    <property type="evidence" value="ECO:0007669"/>
    <property type="project" value="InterPro"/>
</dbReference>
<comment type="caution">
    <text evidence="1">The sequence shown here is derived from an EMBL/GenBank/DDBJ whole genome shotgun (WGS) entry which is preliminary data.</text>
</comment>
<protein>
    <recommendedName>
        <fullName evidence="3">Tc1-like transposase DDE domain-containing protein</fullName>
    </recommendedName>
</protein>